<keyword evidence="2" id="KW-0732">Signal</keyword>
<dbReference type="RefSeq" id="WP_015351751.1">
    <property type="nucleotide sequence ID" value="NC_020126.1"/>
</dbReference>
<organism evidence="3 4">
    <name type="scientific">Myxococcus stipitatus (strain DSM 14675 / JCM 12634 / Mx s8)</name>
    <dbReference type="NCBI Taxonomy" id="1278073"/>
    <lineage>
        <taxon>Bacteria</taxon>
        <taxon>Pseudomonadati</taxon>
        <taxon>Myxococcota</taxon>
        <taxon>Myxococcia</taxon>
        <taxon>Myxococcales</taxon>
        <taxon>Cystobacterineae</taxon>
        <taxon>Myxococcaceae</taxon>
        <taxon>Myxococcus</taxon>
    </lineage>
</organism>
<evidence type="ECO:0000256" key="1">
    <source>
        <dbReference type="SAM" id="MobiDB-lite"/>
    </source>
</evidence>
<dbReference type="AlphaFoldDB" id="L7UIX5"/>
<gene>
    <name evidence="3" type="ordered locus">MYSTI_06224</name>
</gene>
<dbReference type="HOGENOM" id="CLU_1633605_0_0_7"/>
<dbReference type="KEGG" id="msd:MYSTI_06224"/>
<accession>L7UIX5</accession>
<dbReference type="OrthoDB" id="5382887at2"/>
<dbReference type="Proteomes" id="UP000011131">
    <property type="component" value="Chromosome"/>
</dbReference>
<reference evidence="3 4" key="1">
    <citation type="journal article" date="2013" name="Genome Announc.">
        <title>Complete genome sequence of Myxococcus stipitatus strain DSM 14675, a fruiting myxobacterium.</title>
        <authorList>
            <person name="Huntley S."/>
            <person name="Kneip S."/>
            <person name="Treuner-Lange A."/>
            <person name="Sogaard-Andersen L."/>
        </authorList>
    </citation>
    <scope>NUCLEOTIDE SEQUENCE [LARGE SCALE GENOMIC DNA]</scope>
    <source>
        <strain evidence="4">DSM 14675 / JCM 12634 / Mx s8</strain>
    </source>
</reference>
<dbReference type="STRING" id="1278073.MYSTI_06224"/>
<evidence type="ECO:0000313" key="3">
    <source>
        <dbReference type="EMBL" id="AGC47497.1"/>
    </source>
</evidence>
<dbReference type="PATRIC" id="fig|1278073.3.peg.6314"/>
<proteinExistence type="predicted"/>
<protein>
    <recommendedName>
        <fullName evidence="5">Lipoprotein</fullName>
    </recommendedName>
</protein>
<evidence type="ECO:0000256" key="2">
    <source>
        <dbReference type="SAM" id="SignalP"/>
    </source>
</evidence>
<feature type="signal peptide" evidence="2">
    <location>
        <begin position="1"/>
        <end position="20"/>
    </location>
</feature>
<feature type="chain" id="PRO_5003983662" description="Lipoprotein" evidence="2">
    <location>
        <begin position="21"/>
        <end position="176"/>
    </location>
</feature>
<feature type="compositionally biased region" description="Gly residues" evidence="1">
    <location>
        <begin position="140"/>
        <end position="156"/>
    </location>
</feature>
<dbReference type="EMBL" id="CP004025">
    <property type="protein sequence ID" value="AGC47497.1"/>
    <property type="molecule type" value="Genomic_DNA"/>
</dbReference>
<sequence length="176" mass="17986">MSRYLSPLLLVLLISACSSEDPCDEAPRCDESEALNCEVACTVGPCSTGAIFQQCDQGTTCTVVPGDRSDSRFYRSRAVCARSLNVCDPATAPAPTCEDGRFVVGCGAHRRDIRAFCSQAALYFKKVPTCCLNGGGDGGVADGGTDGGTTDGGSTDGGTADAGNSDAGPRNPDAGR</sequence>
<keyword evidence="4" id="KW-1185">Reference proteome</keyword>
<dbReference type="PROSITE" id="PS51257">
    <property type="entry name" value="PROKAR_LIPOPROTEIN"/>
    <property type="match status" value="1"/>
</dbReference>
<evidence type="ECO:0000313" key="4">
    <source>
        <dbReference type="Proteomes" id="UP000011131"/>
    </source>
</evidence>
<evidence type="ECO:0008006" key="5">
    <source>
        <dbReference type="Google" id="ProtNLM"/>
    </source>
</evidence>
<name>L7UIX5_MYXSD</name>
<feature type="region of interest" description="Disordered" evidence="1">
    <location>
        <begin position="140"/>
        <end position="176"/>
    </location>
</feature>